<evidence type="ECO:0000313" key="4">
    <source>
        <dbReference type="Proteomes" id="UP001442494"/>
    </source>
</evidence>
<sequence length="347" mass="38453">MKIKKFSLCPSAPLAVCLCLLALLAGCGDSPTDAQLEEWRKQAIARNTTMIAAHKKNRQQQQWELTIQGQTAREVRLSMQQLDALATTRIKTRSPHNTNKADEILDYRGVAISKLLELGTTPATEITFVSFDAYRATVSREDLLKYPIIIALESNGKPISRSDGGPLSLVFPYTKYPQLQQNYPDRFWAFYVTNMIVGTEPIQLRVGKSQLNAKDLDQLEQVTIEEAVGYPIGWPISKVKLQGVRVRDVLAAAGVTLPEVGAVVFRGKAPASRDAKNPISILAKDIRECDILLVTRWGDKLDPIPAKMGGPVTLATSSTCQQSGGNRERAPQHQRWLTFVEELEVSK</sequence>
<reference evidence="3 4" key="1">
    <citation type="submission" date="2022-04" db="EMBL/GenBank/DDBJ databases">
        <title>Positive selection, recombination, and allopatry shape intraspecific diversity of widespread and dominant cyanobacteria.</title>
        <authorList>
            <person name="Wei J."/>
            <person name="Shu W."/>
            <person name="Hu C."/>
        </authorList>
    </citation>
    <scope>NUCLEOTIDE SEQUENCE [LARGE SCALE GENOMIC DNA]</scope>
    <source>
        <strain evidence="3 4">GB2-A5</strain>
    </source>
</reference>
<name>A0ABV0JLJ8_9CYAN</name>
<dbReference type="SUPFAM" id="SSF56524">
    <property type="entry name" value="Oxidoreductase molybdopterin-binding domain"/>
    <property type="match status" value="1"/>
</dbReference>
<dbReference type="InterPro" id="IPR036374">
    <property type="entry name" value="OxRdtase_Mopterin-bd_sf"/>
</dbReference>
<dbReference type="EMBL" id="JAMPKK010000012">
    <property type="protein sequence ID" value="MEP0864310.1"/>
    <property type="molecule type" value="Genomic_DNA"/>
</dbReference>
<dbReference type="Gene3D" id="3.90.420.10">
    <property type="entry name" value="Oxidoreductase, molybdopterin-binding domain"/>
    <property type="match status" value="2"/>
</dbReference>
<proteinExistence type="predicted"/>
<evidence type="ECO:0000313" key="3">
    <source>
        <dbReference type="EMBL" id="MEP0864310.1"/>
    </source>
</evidence>
<feature type="chain" id="PRO_5045688651" evidence="1">
    <location>
        <begin position="26"/>
        <end position="347"/>
    </location>
</feature>
<keyword evidence="1" id="KW-0732">Signal</keyword>
<dbReference type="InterPro" id="IPR000572">
    <property type="entry name" value="OxRdtase_Mopterin-bd_dom"/>
</dbReference>
<evidence type="ECO:0000259" key="2">
    <source>
        <dbReference type="Pfam" id="PF00174"/>
    </source>
</evidence>
<comment type="caution">
    <text evidence="3">The sequence shown here is derived from an EMBL/GenBank/DDBJ whole genome shotgun (WGS) entry which is preliminary data.</text>
</comment>
<feature type="signal peptide" evidence="1">
    <location>
        <begin position="1"/>
        <end position="25"/>
    </location>
</feature>
<dbReference type="Pfam" id="PF00174">
    <property type="entry name" value="Oxidored_molyb"/>
    <property type="match status" value="2"/>
</dbReference>
<accession>A0ABV0JLJ8</accession>
<feature type="domain" description="Oxidoreductase molybdopterin-binding" evidence="2">
    <location>
        <begin position="233"/>
        <end position="314"/>
    </location>
</feature>
<keyword evidence="4" id="KW-1185">Reference proteome</keyword>
<dbReference type="RefSeq" id="WP_190420987.1">
    <property type="nucleotide sequence ID" value="NZ_JAMPKK010000012.1"/>
</dbReference>
<evidence type="ECO:0000256" key="1">
    <source>
        <dbReference type="SAM" id="SignalP"/>
    </source>
</evidence>
<feature type="domain" description="Oxidoreductase molybdopterin-binding" evidence="2">
    <location>
        <begin position="58"/>
        <end position="172"/>
    </location>
</feature>
<protein>
    <submittedName>
        <fullName evidence="3">Molybdopterin-dependent oxidoreductase</fullName>
    </submittedName>
</protein>
<organism evidence="3 4">
    <name type="scientific">Funiculus sociatus GB2-A5</name>
    <dbReference type="NCBI Taxonomy" id="2933946"/>
    <lineage>
        <taxon>Bacteria</taxon>
        <taxon>Bacillati</taxon>
        <taxon>Cyanobacteriota</taxon>
        <taxon>Cyanophyceae</taxon>
        <taxon>Coleofasciculales</taxon>
        <taxon>Coleofasciculaceae</taxon>
        <taxon>Funiculus</taxon>
    </lineage>
</organism>
<dbReference type="Proteomes" id="UP001442494">
    <property type="component" value="Unassembled WGS sequence"/>
</dbReference>
<dbReference type="PROSITE" id="PS51257">
    <property type="entry name" value="PROKAR_LIPOPROTEIN"/>
    <property type="match status" value="1"/>
</dbReference>
<gene>
    <name evidence="3" type="ORF">NDI37_07490</name>
</gene>